<evidence type="ECO:0000259" key="1">
    <source>
        <dbReference type="Pfam" id="PF23088"/>
    </source>
</evidence>
<dbReference type="Proteomes" id="UP000055024">
    <property type="component" value="Unassembled WGS sequence"/>
</dbReference>
<evidence type="ECO:0000313" key="2">
    <source>
        <dbReference type="EMBL" id="KRZ17501.1"/>
    </source>
</evidence>
<protein>
    <recommendedName>
        <fullName evidence="1">DUF7047 domain-containing protein</fullName>
    </recommendedName>
</protein>
<comment type="caution">
    <text evidence="2">The sequence shown here is derived from an EMBL/GenBank/DDBJ whole genome shotgun (WGS) entry which is preliminary data.</text>
</comment>
<dbReference type="InterPro" id="IPR055475">
    <property type="entry name" value="DUF7047"/>
</dbReference>
<organism evidence="2 3">
    <name type="scientific">Trichinella zimbabwensis</name>
    <dbReference type="NCBI Taxonomy" id="268475"/>
    <lineage>
        <taxon>Eukaryota</taxon>
        <taxon>Metazoa</taxon>
        <taxon>Ecdysozoa</taxon>
        <taxon>Nematoda</taxon>
        <taxon>Enoplea</taxon>
        <taxon>Dorylaimia</taxon>
        <taxon>Trichinellida</taxon>
        <taxon>Trichinellidae</taxon>
        <taxon>Trichinella</taxon>
    </lineage>
</organism>
<dbReference type="Pfam" id="PF23088">
    <property type="entry name" value="DUF7047"/>
    <property type="match status" value="1"/>
</dbReference>
<dbReference type="EMBL" id="JYDP01000006">
    <property type="protein sequence ID" value="KRZ17501.1"/>
    <property type="molecule type" value="Genomic_DNA"/>
</dbReference>
<gene>
    <name evidence="2" type="ORF">T11_5277</name>
</gene>
<name>A0A0V1I3T6_9BILA</name>
<sequence>MRATIKSPPFLSHSQIVTVLQWSQAEGLGEQGKLMWSHFPVCGWLGIAAAYIKRKANDATMSWDKRKKPKDARSLAVSVALEISGSIVKDEAWLRPDDAQHINMAELDAIIKGLNAVAGRGVQIRAGCRPTEVRMQQSGRIDPRAAAVAEATCSWASACLRATADLGVERIIADVHHAMGHPGIKQTLYFLTVSKHQVRQVLRSCEPCKSLDWDLKDGNEEAWSYMRDVVRLTEERKVKSERYAVSDSVWVRPPRARSAASDISEQIAEEEEEMIIHLHPQGAAYAGLCAEPAPEPTSVRPRRSMRIHRPTARLCCD</sequence>
<feature type="domain" description="DUF7047" evidence="1">
    <location>
        <begin position="36"/>
        <end position="75"/>
    </location>
</feature>
<keyword evidence="3" id="KW-1185">Reference proteome</keyword>
<evidence type="ECO:0000313" key="3">
    <source>
        <dbReference type="Proteomes" id="UP000055024"/>
    </source>
</evidence>
<accession>A0A0V1I3T6</accession>
<proteinExistence type="predicted"/>
<dbReference type="OrthoDB" id="6378490at2759"/>
<reference evidence="2 3" key="1">
    <citation type="submission" date="2015-01" db="EMBL/GenBank/DDBJ databases">
        <title>Evolution of Trichinella species and genotypes.</title>
        <authorList>
            <person name="Korhonen P.K."/>
            <person name="Edoardo P."/>
            <person name="Giuseppe L.R."/>
            <person name="Gasser R.B."/>
        </authorList>
    </citation>
    <scope>NUCLEOTIDE SEQUENCE [LARGE SCALE GENOMIC DNA]</scope>
    <source>
        <strain evidence="2">ISS1029</strain>
    </source>
</reference>
<dbReference type="AlphaFoldDB" id="A0A0V1I3T6"/>